<dbReference type="RefSeq" id="WP_106262980.1">
    <property type="nucleotide sequence ID" value="NZ_PVTQ01000002.1"/>
</dbReference>
<reference evidence="1 2" key="1">
    <citation type="submission" date="2018-03" db="EMBL/GenBank/DDBJ databases">
        <title>Genomic Encyclopedia of Archaeal and Bacterial Type Strains, Phase II (KMG-II): from individual species to whole genera.</title>
        <authorList>
            <person name="Goeker M."/>
        </authorList>
    </citation>
    <scope>NUCLEOTIDE SEQUENCE [LARGE SCALE GENOMIC DNA]</scope>
    <source>
        <strain evidence="1 2">DSM 100212</strain>
    </source>
</reference>
<dbReference type="InterPro" id="IPR010869">
    <property type="entry name" value="DUF1501"/>
</dbReference>
<keyword evidence="2" id="KW-1185">Reference proteome</keyword>
<sequence length="405" mass="43542">MQRRDFLIRSLALGCSAAASPMLTPVAFAEAPWEGRLVVIILRGAMDGLDAVRPYGDAEFAKLRGKLAGPNVGEADLEGFYGLHPALEPLRPLWNAGSLGFAHAVSTPYRDKRSHFDGQDLLEAGTVGLSGEGARDGWLNRLLQAVPGVSGKTAFALERDQMLLLRGKAPVNTWTPESDLNISPQAQRLIELVHHDDPLFSGAVADAIGIADSLELIDNPMTALEAQQLVRERAKEVGGSKGHLLLASFAAARLREEARIAAFSLNGWDTHRRQEKGIKGALGRLSEVIGTLHQELGPEVWGKTTVLAMTEFGRTARINGTEGTDHGTGSAMVMAGGALRGGQVWSDWPGLAEADLYAGRDLMPTRDVRAHAAWALRGMFGIEQAVLERDVFPGLDMGSDPRLIL</sequence>
<dbReference type="Proteomes" id="UP000238392">
    <property type="component" value="Unassembled WGS sequence"/>
</dbReference>
<evidence type="ECO:0000313" key="1">
    <source>
        <dbReference type="EMBL" id="PRY92466.1"/>
    </source>
</evidence>
<dbReference type="PANTHER" id="PTHR43737">
    <property type="entry name" value="BLL7424 PROTEIN"/>
    <property type="match status" value="1"/>
</dbReference>
<accession>A0A2T0X0J4</accession>
<dbReference type="PANTHER" id="PTHR43737:SF1">
    <property type="entry name" value="DUF1501 DOMAIN-CONTAINING PROTEIN"/>
    <property type="match status" value="1"/>
</dbReference>
<name>A0A2T0X0J4_9RHOB</name>
<dbReference type="InterPro" id="IPR006311">
    <property type="entry name" value="TAT_signal"/>
</dbReference>
<gene>
    <name evidence="1" type="ORF">CLV74_102381</name>
</gene>
<dbReference type="Pfam" id="PF07394">
    <property type="entry name" value="DUF1501"/>
    <property type="match status" value="1"/>
</dbReference>
<dbReference type="EMBL" id="PVTQ01000002">
    <property type="protein sequence ID" value="PRY92466.1"/>
    <property type="molecule type" value="Genomic_DNA"/>
</dbReference>
<dbReference type="OrthoDB" id="9779968at2"/>
<dbReference type="PROSITE" id="PS51318">
    <property type="entry name" value="TAT"/>
    <property type="match status" value="1"/>
</dbReference>
<organism evidence="1 2">
    <name type="scientific">Donghicola tyrosinivorans</name>
    <dbReference type="NCBI Taxonomy" id="1652492"/>
    <lineage>
        <taxon>Bacteria</taxon>
        <taxon>Pseudomonadati</taxon>
        <taxon>Pseudomonadota</taxon>
        <taxon>Alphaproteobacteria</taxon>
        <taxon>Rhodobacterales</taxon>
        <taxon>Roseobacteraceae</taxon>
        <taxon>Donghicola</taxon>
    </lineage>
</organism>
<protein>
    <submittedName>
        <fullName evidence="1">Uncharacterized protein (DUF1501 family)</fullName>
    </submittedName>
</protein>
<comment type="caution">
    <text evidence="1">The sequence shown here is derived from an EMBL/GenBank/DDBJ whole genome shotgun (WGS) entry which is preliminary data.</text>
</comment>
<proteinExistence type="predicted"/>
<dbReference type="AlphaFoldDB" id="A0A2T0X0J4"/>
<evidence type="ECO:0000313" key="2">
    <source>
        <dbReference type="Proteomes" id="UP000238392"/>
    </source>
</evidence>